<proteinExistence type="predicted"/>
<name>A0ABP1QW14_9HEXA</name>
<sequence length="894" mass="99365">MKIYYVKSLKPSGGNDSSDQPRSPLVVRTSSSDDESGLGPSSGDSVLPGCEGSPAQISPDSASGSDQTLKERAIESVKLSKRGNLGSEGLLKISDSTCDQTKKVSEASHRGIDYAEAPKDSKIETIPQDRDRVRMRSGPAKVPRQNVKDADIAKTESVAVLRFTSHLFDVFTVADLKSRNKAVKAGLLSTELRQAMGLKKYDLPPYIFNMQRVGYPPGYERLACQLLHRLLMLDEYKILSKQEVEELGVLLDQIPEYPGFTTSTIEHYSRVIGKLNRRQTTLELTRMKDAIRGYPNDPANSYETALSSLKSFRQALAQYFVKLGNIVARPKPDGSGYEPNPRDSWTITGLPLAMPQNNRPSTSATYPTPRPSQQATRNLPSATVTSAQGQEMGYPTEIPSRKRQRYDSETPARDNAAETLFKLNALGTSVRPTGKPSNYRDTMELERQIERERELSNRKKAQDRKTASFPETPSFSPLSPSLLDYTRKRYQTSFQSDPVSKAPVTNAMNEDDDDDIIIVEEHLINKEDGGEPPKKKSKVSDARASDLEEPQHLEEFERNRANENRGSNVTSETDIQTHRPSDGMVNPVRRGFPETAVGRELARRLSSRLKSRSQQEVIDTITLDDDDDEMIEASSPVDTLTSTGSQDDVIFSARATLSNTSGRTCVSQRLHESVIDPHNQGPSKKGAIDDSQKHGGEPPYRIIRGEDGADKSEKSDDDDDDEDDSQKIAAGGNRRDSVAVANEVDQLNFPYTLGKAKEGTSKSFSKLLPIDKSATERLELPVNQSRDRLYLDGAFLNELIIKYGTSHQNNDTSENSQEDQLQQQEGDSSNQHNENSENINEEQRPRQIMEFSHQENEAPTLSSEEIFLADDSSDDDVQILPPVVKVYPEVDLSD</sequence>
<keyword evidence="4" id="KW-0862">Zinc</keyword>
<feature type="region of interest" description="Disordered" evidence="6">
    <location>
        <begin position="494"/>
        <end position="590"/>
    </location>
</feature>
<dbReference type="InterPro" id="IPR052115">
    <property type="entry name" value="NEXT_complex_subunit_ZCCHC8"/>
</dbReference>
<feature type="compositionally biased region" description="Basic and acidic residues" evidence="6">
    <location>
        <begin position="703"/>
        <end position="714"/>
    </location>
</feature>
<feature type="region of interest" description="Disordered" evidence="6">
    <location>
        <begin position="452"/>
        <end position="480"/>
    </location>
</feature>
<dbReference type="InterPro" id="IPR006568">
    <property type="entry name" value="PSP_pro-rich"/>
</dbReference>
<dbReference type="Pfam" id="PF04046">
    <property type="entry name" value="PSP"/>
    <property type="match status" value="1"/>
</dbReference>
<feature type="region of interest" description="Disordered" evidence="6">
    <location>
        <begin position="807"/>
        <end position="875"/>
    </location>
</feature>
<feature type="compositionally biased region" description="Polar residues" evidence="6">
    <location>
        <begin position="55"/>
        <end position="67"/>
    </location>
</feature>
<feature type="region of interest" description="Disordered" evidence="6">
    <location>
        <begin position="673"/>
        <end position="741"/>
    </location>
</feature>
<comment type="subcellular location">
    <subcellularLocation>
        <location evidence="1">Nucleus</location>
    </subcellularLocation>
</comment>
<dbReference type="SMART" id="SM00581">
    <property type="entry name" value="PSP"/>
    <property type="match status" value="1"/>
</dbReference>
<feature type="compositionally biased region" description="Basic and acidic residues" evidence="6">
    <location>
        <begin position="519"/>
        <end position="563"/>
    </location>
</feature>
<keyword evidence="3" id="KW-0863">Zinc-finger</keyword>
<feature type="compositionally biased region" description="Polar residues" evidence="6">
    <location>
        <begin position="807"/>
        <end position="838"/>
    </location>
</feature>
<comment type="caution">
    <text evidence="8">The sequence shown here is derived from an EMBL/GenBank/DDBJ whole genome shotgun (WGS) entry which is preliminary data.</text>
</comment>
<evidence type="ECO:0000313" key="9">
    <source>
        <dbReference type="Proteomes" id="UP001642540"/>
    </source>
</evidence>
<keyword evidence="2" id="KW-0479">Metal-binding</keyword>
<feature type="compositionally biased region" description="Basic and acidic residues" evidence="6">
    <location>
        <begin position="686"/>
        <end position="696"/>
    </location>
</feature>
<evidence type="ECO:0000256" key="3">
    <source>
        <dbReference type="ARBA" id="ARBA00022771"/>
    </source>
</evidence>
<evidence type="ECO:0000256" key="2">
    <source>
        <dbReference type="ARBA" id="ARBA00022723"/>
    </source>
</evidence>
<feature type="compositionally biased region" description="Polar residues" evidence="6">
    <location>
        <begin position="355"/>
        <end position="389"/>
    </location>
</feature>
<protein>
    <recommendedName>
        <fullName evidence="7">PSP proline-rich domain-containing protein</fullName>
    </recommendedName>
</protein>
<feature type="compositionally biased region" description="Acidic residues" evidence="6">
    <location>
        <begin position="509"/>
        <end position="518"/>
    </location>
</feature>
<evidence type="ECO:0000313" key="8">
    <source>
        <dbReference type="EMBL" id="CAL8109817.1"/>
    </source>
</evidence>
<keyword evidence="5" id="KW-0539">Nucleus</keyword>
<dbReference type="PANTHER" id="PTHR13316:SF0">
    <property type="entry name" value="ZINC FINGER CCHC DOMAIN-CONTAINING PROTEIN 8"/>
    <property type="match status" value="1"/>
</dbReference>
<accession>A0ABP1QW14</accession>
<organism evidence="8 9">
    <name type="scientific">Orchesella dallaii</name>
    <dbReference type="NCBI Taxonomy" id="48710"/>
    <lineage>
        <taxon>Eukaryota</taxon>
        <taxon>Metazoa</taxon>
        <taxon>Ecdysozoa</taxon>
        <taxon>Arthropoda</taxon>
        <taxon>Hexapoda</taxon>
        <taxon>Collembola</taxon>
        <taxon>Entomobryomorpha</taxon>
        <taxon>Entomobryoidea</taxon>
        <taxon>Orchesellidae</taxon>
        <taxon>Orchesellinae</taxon>
        <taxon>Orchesella</taxon>
    </lineage>
</organism>
<evidence type="ECO:0000256" key="6">
    <source>
        <dbReference type="SAM" id="MobiDB-lite"/>
    </source>
</evidence>
<feature type="compositionally biased region" description="Basic and acidic residues" evidence="6">
    <location>
        <begin position="841"/>
        <end position="856"/>
    </location>
</feature>
<feature type="compositionally biased region" description="Low complexity" evidence="6">
    <location>
        <begin position="468"/>
        <end position="480"/>
    </location>
</feature>
<dbReference type="PANTHER" id="PTHR13316">
    <property type="entry name" value="ZINC FINGER, CCHC DOMAIN CONTAINING 8"/>
    <property type="match status" value="1"/>
</dbReference>
<reference evidence="8 9" key="1">
    <citation type="submission" date="2024-08" db="EMBL/GenBank/DDBJ databases">
        <authorList>
            <person name="Cucini C."/>
            <person name="Frati F."/>
        </authorList>
    </citation>
    <scope>NUCLEOTIDE SEQUENCE [LARGE SCALE GENOMIC DNA]</scope>
</reference>
<feature type="domain" description="PSP proline-rich" evidence="7">
    <location>
        <begin position="180"/>
        <end position="233"/>
    </location>
</feature>
<feature type="region of interest" description="Disordered" evidence="6">
    <location>
        <begin position="330"/>
        <end position="413"/>
    </location>
</feature>
<gene>
    <name evidence="8" type="ORF">ODALV1_LOCUS13717</name>
</gene>
<keyword evidence="9" id="KW-1185">Reference proteome</keyword>
<evidence type="ECO:0000256" key="4">
    <source>
        <dbReference type="ARBA" id="ARBA00022833"/>
    </source>
</evidence>
<evidence type="ECO:0000256" key="1">
    <source>
        <dbReference type="ARBA" id="ARBA00004123"/>
    </source>
</evidence>
<evidence type="ECO:0000259" key="7">
    <source>
        <dbReference type="SMART" id="SM00581"/>
    </source>
</evidence>
<dbReference type="EMBL" id="CAXLJM020000042">
    <property type="protein sequence ID" value="CAL8109817.1"/>
    <property type="molecule type" value="Genomic_DNA"/>
</dbReference>
<dbReference type="Proteomes" id="UP001642540">
    <property type="component" value="Unassembled WGS sequence"/>
</dbReference>
<feature type="compositionally biased region" description="Acidic residues" evidence="6">
    <location>
        <begin position="715"/>
        <end position="724"/>
    </location>
</feature>
<feature type="region of interest" description="Disordered" evidence="6">
    <location>
        <begin position="1"/>
        <end position="71"/>
    </location>
</feature>
<evidence type="ECO:0000256" key="5">
    <source>
        <dbReference type="ARBA" id="ARBA00023242"/>
    </source>
</evidence>